<dbReference type="InterPro" id="IPR054707">
    <property type="entry name" value="DhpH_subs-bd"/>
</dbReference>
<proteinExistence type="predicted"/>
<evidence type="ECO:0000313" key="3">
    <source>
        <dbReference type="Proteomes" id="UP000182987"/>
    </source>
</evidence>
<dbReference type="RefSeq" id="WP_046965838.1">
    <property type="nucleotide sequence ID" value="NZ_CP017480.1"/>
</dbReference>
<dbReference type="PANTHER" id="PTHR47469:SF2">
    <property type="entry name" value="OS06G0597600 PROTEIN"/>
    <property type="match status" value="1"/>
</dbReference>
<dbReference type="Pfam" id="PF13450">
    <property type="entry name" value="NAD_binding_8"/>
    <property type="match status" value="1"/>
</dbReference>
<dbReference type="NCBIfam" id="NF005566">
    <property type="entry name" value="PRK07236.1"/>
    <property type="match status" value="1"/>
</dbReference>
<dbReference type="Proteomes" id="UP000182987">
    <property type="component" value="Chromosome"/>
</dbReference>
<feature type="domain" description="2,6-dihydroxypyridine 3-monooxygenase substrate binding" evidence="1">
    <location>
        <begin position="165"/>
        <end position="293"/>
    </location>
</feature>
<dbReference type="InterPro" id="IPR036188">
    <property type="entry name" value="FAD/NAD-bd_sf"/>
</dbReference>
<dbReference type="SUPFAM" id="SSF51905">
    <property type="entry name" value="FAD/NAD(P)-binding domain"/>
    <property type="match status" value="1"/>
</dbReference>
<evidence type="ECO:0000313" key="2">
    <source>
        <dbReference type="EMBL" id="APG06127.1"/>
    </source>
</evidence>
<dbReference type="EMBL" id="CP017480">
    <property type="protein sequence ID" value="APG06127.1"/>
    <property type="molecule type" value="Genomic_DNA"/>
</dbReference>
<name>A0A0G9HGT1_9GAMM</name>
<dbReference type="PANTHER" id="PTHR47469">
    <property type="entry name" value="MONOOXYGENASE-LIKE"/>
    <property type="match status" value="1"/>
</dbReference>
<dbReference type="InterPro" id="IPR053212">
    <property type="entry name" value="DHP_3-monooxygenase"/>
</dbReference>
<organism evidence="2 3">
    <name type="scientific">Luteibacter rhizovicinus DSM 16549</name>
    <dbReference type="NCBI Taxonomy" id="1440763"/>
    <lineage>
        <taxon>Bacteria</taxon>
        <taxon>Pseudomonadati</taxon>
        <taxon>Pseudomonadota</taxon>
        <taxon>Gammaproteobacteria</taxon>
        <taxon>Lysobacterales</taxon>
        <taxon>Rhodanobacteraceae</taxon>
        <taxon>Luteibacter</taxon>
    </lineage>
</organism>
<dbReference type="PATRIC" id="fig|1440763.5.peg.1020"/>
<dbReference type="SUPFAM" id="SSF54373">
    <property type="entry name" value="FAD-linked reductases, C-terminal domain"/>
    <property type="match status" value="1"/>
</dbReference>
<evidence type="ECO:0000259" key="1">
    <source>
        <dbReference type="Pfam" id="PF22607"/>
    </source>
</evidence>
<reference evidence="3" key="1">
    <citation type="submission" date="2016-09" db="EMBL/GenBank/DDBJ databases">
        <authorList>
            <person name="Lysoe E."/>
        </authorList>
    </citation>
    <scope>NUCLEOTIDE SEQUENCE [LARGE SCALE GENOMIC DNA]</scope>
    <source>
        <strain evidence="3">LJ96T</strain>
    </source>
</reference>
<dbReference type="Pfam" id="PF22607">
    <property type="entry name" value="FAD_binding-like"/>
    <property type="match status" value="1"/>
</dbReference>
<gene>
    <name evidence="2" type="ORF">BJI69_20960</name>
</gene>
<dbReference type="STRING" id="1440763.BJI69_20960"/>
<dbReference type="OrthoDB" id="9782160at2"/>
<dbReference type="Gene3D" id="3.50.50.60">
    <property type="entry name" value="FAD/NAD(P)-binding domain"/>
    <property type="match status" value="2"/>
</dbReference>
<accession>A0A0G9HGT1</accession>
<sequence length="372" mass="40210">MTLRIGIVGGSMGGLFAASLLRAAGHDVHVFERSERGLEGRGAGLVGQRELYAILRLLGCEQAARVGVLAHERITFARNGSIAQRDVTPQTQISWDHLYRTVRHLLPPAAYRVGARVVRVENTSSAATIVLDDGEAHRFDLVIGADGVGSVVRPAVSHGPTASTYAGYVAWRGLIAETHLPAAAAAVLSERFAFYHPRGSQILGYLVPGPAGETAPGQRRYNWVWYRQAAEGLALDRWLTGSDGRLRAYSVARGDVPLPLCDALRETAREVLPTPFVLAVEAEPTPSLQAIFDYESTRMVRDRVALLGDAAFVIRPHTAMGVAKAAGDAMALVAALDRLPLERALFVYEAERLAEGHRLAVYGRELGRPLTI</sequence>
<dbReference type="AlphaFoldDB" id="A0A0G9HGT1"/>
<keyword evidence="3" id="KW-1185">Reference proteome</keyword>
<protein>
    <recommendedName>
        <fullName evidence="1">2,6-dihydroxypyridine 3-monooxygenase substrate binding domain-containing protein</fullName>
    </recommendedName>
</protein>
<dbReference type="PRINTS" id="PR00420">
    <property type="entry name" value="RNGMNOXGNASE"/>
</dbReference>
<dbReference type="KEGG" id="lrz:BJI69_20960"/>